<keyword evidence="4" id="KW-0055">Arginine biosynthesis</keyword>
<keyword evidence="12" id="KW-1185">Reference proteome</keyword>
<name>A0A4Q1HJR9_9BURK</name>
<dbReference type="InterPro" id="IPR010169">
    <property type="entry name" value="AcOrn-deacetyl"/>
</dbReference>
<evidence type="ECO:0000256" key="9">
    <source>
        <dbReference type="ARBA" id="ARBA00023285"/>
    </source>
</evidence>
<evidence type="ECO:0000256" key="6">
    <source>
        <dbReference type="ARBA" id="ARBA00022723"/>
    </source>
</evidence>
<dbReference type="Gene3D" id="3.40.630.10">
    <property type="entry name" value="Zn peptidases"/>
    <property type="match status" value="1"/>
</dbReference>
<organism evidence="11 12">
    <name type="scientific">Achromobacter aloeverae</name>
    <dbReference type="NCBI Taxonomy" id="1750518"/>
    <lineage>
        <taxon>Bacteria</taxon>
        <taxon>Pseudomonadati</taxon>
        <taxon>Pseudomonadota</taxon>
        <taxon>Betaproteobacteria</taxon>
        <taxon>Burkholderiales</taxon>
        <taxon>Alcaligenaceae</taxon>
        <taxon>Achromobacter</taxon>
    </lineage>
</organism>
<reference evidence="11 12" key="1">
    <citation type="journal article" date="2017" name="Int. J. Syst. Evol. Microbiol.">
        <title>Achromobacter aloeverae sp. nov., isolated from the root of Aloe vera (L.) Burm.f.</title>
        <authorList>
            <person name="Kuncharoen N."/>
            <person name="Muramatsu Y."/>
            <person name="Shibata C."/>
            <person name="Kamakura Y."/>
            <person name="Nakagawa Y."/>
            <person name="Tanasupawat S."/>
        </authorList>
    </citation>
    <scope>NUCLEOTIDE SEQUENCE [LARGE SCALE GENOMIC DNA]</scope>
    <source>
        <strain evidence="11 12">AVA-1</strain>
    </source>
</reference>
<dbReference type="Pfam" id="PF07687">
    <property type="entry name" value="M20_dimer"/>
    <property type="match status" value="1"/>
</dbReference>
<protein>
    <submittedName>
        <fullName evidence="11">Acetylornithine deacetylase</fullName>
    </submittedName>
</protein>
<proteinExistence type="inferred from homology"/>
<dbReference type="OrthoDB" id="3665926at2"/>
<keyword evidence="6" id="KW-0479">Metal-binding</keyword>
<keyword evidence="3" id="KW-0963">Cytoplasm</keyword>
<dbReference type="AlphaFoldDB" id="A0A4Q1HJR9"/>
<dbReference type="InterPro" id="IPR036264">
    <property type="entry name" value="Bact_exopeptidase_dim_dom"/>
</dbReference>
<dbReference type="PANTHER" id="PTHR43808:SF31">
    <property type="entry name" value="N-ACETYL-L-CITRULLINE DEACETYLASE"/>
    <property type="match status" value="1"/>
</dbReference>
<dbReference type="InterPro" id="IPR050072">
    <property type="entry name" value="Peptidase_M20A"/>
</dbReference>
<dbReference type="PROSITE" id="PS00759">
    <property type="entry name" value="ARGE_DAPE_CPG2_2"/>
    <property type="match status" value="1"/>
</dbReference>
<dbReference type="GO" id="GO:0008777">
    <property type="term" value="F:acetylornithine deacetylase activity"/>
    <property type="evidence" value="ECO:0007669"/>
    <property type="project" value="TreeGrafter"/>
</dbReference>
<evidence type="ECO:0000256" key="8">
    <source>
        <dbReference type="ARBA" id="ARBA00022833"/>
    </source>
</evidence>
<sequence length="394" mass="41861">MSSSLPDNSLSLLRELLAFPSVTLTPNKGLIDRVQAILAEAGIESMVVADPEDERRCNLFATVGPQGIPGIVLSGHTDVVPVEGQPWTVPPFAATERDGRIYGRGSADMKGYVACAVMAMVRASRLPLRRPLHLALSFDEEIGCVGVRHLIHALAQLRPAPMLCVVGEPTLMKIGTGHKGKAAYRALCCGQAGHSGLAPRFVNAIHTAADLVSALRDAQRELAGHGPREEGYAVPYTTVHAGTIKGGSALNIVPAQCEVDFEIRNVAQDDPARILDRVLELTRARMRESQALPDAEAPSVSLVNAYPGLATADDAPGVRLLASWLPAGTGLTKVAFGTEGGLFQRQWKETAVLVCGPGSIEVAHKADEYVEISQIDACDAMLEKLTAYLTLAAQ</sequence>
<comment type="cofactor">
    <cofactor evidence="1">
        <name>Zn(2+)</name>
        <dbReference type="ChEBI" id="CHEBI:29105"/>
    </cofactor>
</comment>
<dbReference type="RefSeq" id="WP_129150677.1">
    <property type="nucleotide sequence ID" value="NZ_JBHSDO010000014.1"/>
</dbReference>
<evidence type="ECO:0000259" key="10">
    <source>
        <dbReference type="Pfam" id="PF07687"/>
    </source>
</evidence>
<dbReference type="CDD" id="cd03894">
    <property type="entry name" value="M20_ArgE"/>
    <property type="match status" value="1"/>
</dbReference>
<dbReference type="GO" id="GO:0006526">
    <property type="term" value="P:L-arginine biosynthetic process"/>
    <property type="evidence" value="ECO:0007669"/>
    <property type="project" value="UniProtKB-KW"/>
</dbReference>
<evidence type="ECO:0000313" key="11">
    <source>
        <dbReference type="EMBL" id="RXN90241.1"/>
    </source>
</evidence>
<dbReference type="NCBIfam" id="TIGR01892">
    <property type="entry name" value="AcOrn-deacetyl"/>
    <property type="match status" value="1"/>
</dbReference>
<dbReference type="SUPFAM" id="SSF53187">
    <property type="entry name" value="Zn-dependent exopeptidases"/>
    <property type="match status" value="1"/>
</dbReference>
<keyword evidence="8" id="KW-0862">Zinc</keyword>
<evidence type="ECO:0000256" key="2">
    <source>
        <dbReference type="ARBA" id="ARBA00005691"/>
    </source>
</evidence>
<dbReference type="EMBL" id="PYAL01000003">
    <property type="protein sequence ID" value="RXN90241.1"/>
    <property type="molecule type" value="Genomic_DNA"/>
</dbReference>
<comment type="caution">
    <text evidence="11">The sequence shown here is derived from an EMBL/GenBank/DDBJ whole genome shotgun (WGS) entry which is preliminary data.</text>
</comment>
<evidence type="ECO:0000256" key="1">
    <source>
        <dbReference type="ARBA" id="ARBA00001947"/>
    </source>
</evidence>
<dbReference type="SUPFAM" id="SSF55031">
    <property type="entry name" value="Bacterial exopeptidase dimerisation domain"/>
    <property type="match status" value="1"/>
</dbReference>
<evidence type="ECO:0000256" key="3">
    <source>
        <dbReference type="ARBA" id="ARBA00022490"/>
    </source>
</evidence>
<evidence type="ECO:0000256" key="4">
    <source>
        <dbReference type="ARBA" id="ARBA00022571"/>
    </source>
</evidence>
<comment type="similarity">
    <text evidence="2">Belongs to the peptidase M20A family. ArgE subfamily.</text>
</comment>
<dbReference type="PANTHER" id="PTHR43808">
    <property type="entry name" value="ACETYLORNITHINE DEACETYLASE"/>
    <property type="match status" value="1"/>
</dbReference>
<dbReference type="InterPro" id="IPR011650">
    <property type="entry name" value="Peptidase_M20_dimer"/>
</dbReference>
<keyword evidence="9" id="KW-0170">Cobalt</keyword>
<dbReference type="GO" id="GO:0046872">
    <property type="term" value="F:metal ion binding"/>
    <property type="evidence" value="ECO:0007669"/>
    <property type="project" value="UniProtKB-KW"/>
</dbReference>
<accession>A0A4Q1HJR9</accession>
<dbReference type="NCBIfam" id="NF005710">
    <property type="entry name" value="PRK07522.1"/>
    <property type="match status" value="1"/>
</dbReference>
<dbReference type="Gene3D" id="3.30.70.360">
    <property type="match status" value="1"/>
</dbReference>
<evidence type="ECO:0000313" key="12">
    <source>
        <dbReference type="Proteomes" id="UP000290849"/>
    </source>
</evidence>
<gene>
    <name evidence="11" type="primary">argE</name>
    <name evidence="11" type="ORF">C7R54_12020</name>
</gene>
<dbReference type="InterPro" id="IPR002933">
    <property type="entry name" value="Peptidase_M20"/>
</dbReference>
<dbReference type="Proteomes" id="UP000290849">
    <property type="component" value="Unassembled WGS sequence"/>
</dbReference>
<dbReference type="Pfam" id="PF01546">
    <property type="entry name" value="Peptidase_M20"/>
    <property type="match status" value="1"/>
</dbReference>
<feature type="domain" description="Peptidase M20 dimerisation" evidence="10">
    <location>
        <begin position="176"/>
        <end position="285"/>
    </location>
</feature>
<evidence type="ECO:0000256" key="5">
    <source>
        <dbReference type="ARBA" id="ARBA00022605"/>
    </source>
</evidence>
<keyword evidence="7" id="KW-0378">Hydrolase</keyword>
<keyword evidence="5" id="KW-0028">Amino-acid biosynthesis</keyword>
<evidence type="ECO:0000256" key="7">
    <source>
        <dbReference type="ARBA" id="ARBA00022801"/>
    </source>
</evidence>
<dbReference type="InterPro" id="IPR001261">
    <property type="entry name" value="ArgE/DapE_CS"/>
</dbReference>